<evidence type="ECO:0000256" key="2">
    <source>
        <dbReference type="ARBA" id="ARBA00022741"/>
    </source>
</evidence>
<accession>A0ABW0IW88</accession>
<dbReference type="Gene3D" id="3.30.200.20">
    <property type="entry name" value="Phosphorylase Kinase, domain 1"/>
    <property type="match status" value="1"/>
</dbReference>
<dbReference type="PROSITE" id="PS00108">
    <property type="entry name" value="PROTEIN_KINASE_ST"/>
    <property type="match status" value="1"/>
</dbReference>
<reference evidence="8" key="1">
    <citation type="journal article" date="2019" name="Int. J. Syst. Evol. Microbiol.">
        <title>The Global Catalogue of Microorganisms (GCM) 10K type strain sequencing project: providing services to taxonomists for standard genome sequencing and annotation.</title>
        <authorList>
            <consortium name="The Broad Institute Genomics Platform"/>
            <consortium name="The Broad Institute Genome Sequencing Center for Infectious Disease"/>
            <person name="Wu L."/>
            <person name="Ma J."/>
        </authorList>
    </citation>
    <scope>NUCLEOTIDE SEQUENCE [LARGE SCALE GENOMIC DNA]</scope>
    <source>
        <strain evidence="8">NCAIM B.01391</strain>
    </source>
</reference>
<dbReference type="InterPro" id="IPR000719">
    <property type="entry name" value="Prot_kinase_dom"/>
</dbReference>
<dbReference type="Gene3D" id="1.10.510.10">
    <property type="entry name" value="Transferase(Phosphotransferase) domain 1"/>
    <property type="match status" value="1"/>
</dbReference>
<dbReference type="GO" id="GO:0004674">
    <property type="term" value="F:protein serine/threonine kinase activity"/>
    <property type="evidence" value="ECO:0007669"/>
    <property type="project" value="UniProtKB-EC"/>
</dbReference>
<proteinExistence type="predicted"/>
<dbReference type="PROSITE" id="PS50011">
    <property type="entry name" value="PROTEIN_KINASE_DOM"/>
    <property type="match status" value="1"/>
</dbReference>
<dbReference type="InterPro" id="IPR017441">
    <property type="entry name" value="Protein_kinase_ATP_BS"/>
</dbReference>
<dbReference type="PANTHER" id="PTHR43289">
    <property type="entry name" value="MITOGEN-ACTIVATED PROTEIN KINASE KINASE KINASE 20-RELATED"/>
    <property type="match status" value="1"/>
</dbReference>
<dbReference type="Proteomes" id="UP001596053">
    <property type="component" value="Unassembled WGS sequence"/>
</dbReference>
<evidence type="ECO:0000256" key="5">
    <source>
        <dbReference type="PROSITE-ProRule" id="PRU10141"/>
    </source>
</evidence>
<evidence type="ECO:0000259" key="6">
    <source>
        <dbReference type="PROSITE" id="PS50011"/>
    </source>
</evidence>
<feature type="binding site" evidence="5">
    <location>
        <position position="69"/>
    </location>
    <ligand>
        <name>ATP</name>
        <dbReference type="ChEBI" id="CHEBI:30616"/>
    </ligand>
</feature>
<keyword evidence="1 7" id="KW-0808">Transferase</keyword>
<feature type="domain" description="Protein kinase" evidence="6">
    <location>
        <begin position="34"/>
        <end position="334"/>
    </location>
</feature>
<keyword evidence="8" id="KW-1185">Reference proteome</keyword>
<evidence type="ECO:0000313" key="8">
    <source>
        <dbReference type="Proteomes" id="UP001596053"/>
    </source>
</evidence>
<organism evidence="7 8">
    <name type="scientific">Bosea eneae</name>
    <dbReference type="NCBI Taxonomy" id="151454"/>
    <lineage>
        <taxon>Bacteria</taxon>
        <taxon>Pseudomonadati</taxon>
        <taxon>Pseudomonadota</taxon>
        <taxon>Alphaproteobacteria</taxon>
        <taxon>Hyphomicrobiales</taxon>
        <taxon>Boseaceae</taxon>
        <taxon>Bosea</taxon>
    </lineage>
</organism>
<comment type="caution">
    <text evidence="7">The sequence shown here is derived from an EMBL/GenBank/DDBJ whole genome shotgun (WGS) entry which is preliminary data.</text>
</comment>
<dbReference type="EC" id="2.7.11.1" evidence="7"/>
<evidence type="ECO:0000256" key="4">
    <source>
        <dbReference type="ARBA" id="ARBA00022840"/>
    </source>
</evidence>
<evidence type="ECO:0000256" key="1">
    <source>
        <dbReference type="ARBA" id="ARBA00022679"/>
    </source>
</evidence>
<dbReference type="PANTHER" id="PTHR43289:SF6">
    <property type="entry name" value="SERINE_THREONINE-PROTEIN KINASE NEKL-3"/>
    <property type="match status" value="1"/>
</dbReference>
<keyword evidence="4 5" id="KW-0067">ATP-binding</keyword>
<dbReference type="SUPFAM" id="SSF56112">
    <property type="entry name" value="Protein kinase-like (PK-like)"/>
    <property type="match status" value="1"/>
</dbReference>
<gene>
    <name evidence="7" type="ORF">ACFPOB_18575</name>
</gene>
<keyword evidence="2 5" id="KW-0547">Nucleotide-binding</keyword>
<keyword evidence="3 7" id="KW-0418">Kinase</keyword>
<evidence type="ECO:0000256" key="3">
    <source>
        <dbReference type="ARBA" id="ARBA00022777"/>
    </source>
</evidence>
<dbReference type="EMBL" id="JBHSLW010000029">
    <property type="protein sequence ID" value="MFC5421564.1"/>
    <property type="molecule type" value="Genomic_DNA"/>
</dbReference>
<dbReference type="SMART" id="SM00220">
    <property type="entry name" value="S_TKc"/>
    <property type="match status" value="1"/>
</dbReference>
<dbReference type="PROSITE" id="PS00107">
    <property type="entry name" value="PROTEIN_KINASE_ATP"/>
    <property type="match status" value="1"/>
</dbReference>
<dbReference type="RefSeq" id="WP_377799847.1">
    <property type="nucleotide sequence ID" value="NZ_JBHSLW010000029.1"/>
</dbReference>
<dbReference type="Pfam" id="PF00069">
    <property type="entry name" value="Pkinase"/>
    <property type="match status" value="1"/>
</dbReference>
<sequence length="334" mass="36760">MREPLIATLPAAAPPQSADRALPAPLGTLLRGRFELIEVVGRGGMSTVYRAVDHVRRRARALDPEVALKVTDIGDGYHDDAATLLHREGRRLLAMRHPNVVQVYDFDREGPLHFLVMELLRGKTLAQVMRERDGRALERRLALRIVTELGAGLAAVHAADMVHGDLKPGNVFITQDGHVKLIDFGTAQPLLPPDHRPSEDETGFFLKRLRAVTPAYASPAALAGQAPDPRDDIFSFAVLTYVMVAGKHPFDGRSSAAAMAEGLIPPPPPGFRGGRWVALRRGFDWEAGTRPGSALDFARRILWPRLSDHRRALLGNAQSLLRRLHRRKPVNAPP</sequence>
<name>A0ABW0IW88_9HYPH</name>
<evidence type="ECO:0000313" key="7">
    <source>
        <dbReference type="EMBL" id="MFC5421564.1"/>
    </source>
</evidence>
<dbReference type="InterPro" id="IPR008271">
    <property type="entry name" value="Ser/Thr_kinase_AS"/>
</dbReference>
<dbReference type="InterPro" id="IPR011009">
    <property type="entry name" value="Kinase-like_dom_sf"/>
</dbReference>
<protein>
    <submittedName>
        <fullName evidence="7">Serine/threonine-protein kinase</fullName>
        <ecNumber evidence="7">2.7.11.1</ecNumber>
    </submittedName>
</protein>
<dbReference type="CDD" id="cd14014">
    <property type="entry name" value="STKc_PknB_like"/>
    <property type="match status" value="1"/>
</dbReference>